<dbReference type="AlphaFoldDB" id="A0ABD2CJP1"/>
<name>A0ABD2CJP1_VESMC</name>
<gene>
    <name evidence="1" type="ORF">V1477_006950</name>
</gene>
<organism evidence="1 2">
    <name type="scientific">Vespula maculifrons</name>
    <name type="common">Eastern yellow jacket</name>
    <name type="synonym">Wasp</name>
    <dbReference type="NCBI Taxonomy" id="7453"/>
    <lineage>
        <taxon>Eukaryota</taxon>
        <taxon>Metazoa</taxon>
        <taxon>Ecdysozoa</taxon>
        <taxon>Arthropoda</taxon>
        <taxon>Hexapoda</taxon>
        <taxon>Insecta</taxon>
        <taxon>Pterygota</taxon>
        <taxon>Neoptera</taxon>
        <taxon>Endopterygota</taxon>
        <taxon>Hymenoptera</taxon>
        <taxon>Apocrita</taxon>
        <taxon>Aculeata</taxon>
        <taxon>Vespoidea</taxon>
        <taxon>Vespidae</taxon>
        <taxon>Vespinae</taxon>
        <taxon>Vespula</taxon>
    </lineage>
</organism>
<sequence>MTYGQAVMDTFEGRTSHCRRSSRNLVWYRSRRDKRGIYVKNKRKMADRRRIGHTIARARESRISPMTLVREVSDRWQKTATMIDGFTIARPPRASVFFPSCRGNPSSSFTIGIPPWKKI</sequence>
<dbReference type="Proteomes" id="UP001607303">
    <property type="component" value="Unassembled WGS sequence"/>
</dbReference>
<dbReference type="EMBL" id="JAYRBN010000050">
    <property type="protein sequence ID" value="KAL2744408.1"/>
    <property type="molecule type" value="Genomic_DNA"/>
</dbReference>
<evidence type="ECO:0000313" key="1">
    <source>
        <dbReference type="EMBL" id="KAL2744408.1"/>
    </source>
</evidence>
<keyword evidence="2" id="KW-1185">Reference proteome</keyword>
<proteinExistence type="predicted"/>
<evidence type="ECO:0000313" key="2">
    <source>
        <dbReference type="Proteomes" id="UP001607303"/>
    </source>
</evidence>
<reference evidence="1 2" key="1">
    <citation type="journal article" date="2024" name="Ann. Entomol. Soc. Am.">
        <title>Genomic analyses of the southern and eastern yellowjacket wasps (Hymenoptera: Vespidae) reveal evolutionary signatures of social life.</title>
        <authorList>
            <person name="Catto M.A."/>
            <person name="Caine P.B."/>
            <person name="Orr S.E."/>
            <person name="Hunt B.G."/>
            <person name="Goodisman M.A.D."/>
        </authorList>
    </citation>
    <scope>NUCLEOTIDE SEQUENCE [LARGE SCALE GENOMIC DNA]</scope>
    <source>
        <strain evidence="1">232</strain>
        <tissue evidence="1">Head and thorax</tissue>
    </source>
</reference>
<accession>A0ABD2CJP1</accession>
<comment type="caution">
    <text evidence="1">The sequence shown here is derived from an EMBL/GenBank/DDBJ whole genome shotgun (WGS) entry which is preliminary data.</text>
</comment>
<protein>
    <submittedName>
        <fullName evidence="1">Uncharacterized protein</fullName>
    </submittedName>
</protein>